<proteinExistence type="predicted"/>
<sequence>MGKCTQRFIREENLGKWAEGAIWERDLLPLYQRTQCQPEKPAFKVVRFYDLGDNDPTDSNDPQPQEPNGIAVQFRVAGSVPEKVLPEITKSKIKHHSDRINSPKYTIFGRRAGPPRIETAYVDTTKEVQDSKTKNHIWLLTRMSDHENQSQQLDWVQHQNPQRHCSGPGH</sequence>
<evidence type="ECO:0000313" key="1">
    <source>
        <dbReference type="EMBL" id="KAG0716996.1"/>
    </source>
</evidence>
<dbReference type="Proteomes" id="UP000770661">
    <property type="component" value="Unassembled WGS sequence"/>
</dbReference>
<dbReference type="OrthoDB" id="8060926at2759"/>
<dbReference type="EMBL" id="JACEEZ010018369">
    <property type="protein sequence ID" value="KAG0716996.1"/>
    <property type="molecule type" value="Genomic_DNA"/>
</dbReference>
<gene>
    <name evidence="1" type="ORF">GWK47_008343</name>
</gene>
<comment type="caution">
    <text evidence="1">The sequence shown here is derived from an EMBL/GenBank/DDBJ whole genome shotgun (WGS) entry which is preliminary data.</text>
</comment>
<keyword evidence="2" id="KW-1185">Reference proteome</keyword>
<organism evidence="1 2">
    <name type="scientific">Chionoecetes opilio</name>
    <name type="common">Atlantic snow crab</name>
    <name type="synonym">Cancer opilio</name>
    <dbReference type="NCBI Taxonomy" id="41210"/>
    <lineage>
        <taxon>Eukaryota</taxon>
        <taxon>Metazoa</taxon>
        <taxon>Ecdysozoa</taxon>
        <taxon>Arthropoda</taxon>
        <taxon>Crustacea</taxon>
        <taxon>Multicrustacea</taxon>
        <taxon>Malacostraca</taxon>
        <taxon>Eumalacostraca</taxon>
        <taxon>Eucarida</taxon>
        <taxon>Decapoda</taxon>
        <taxon>Pleocyemata</taxon>
        <taxon>Brachyura</taxon>
        <taxon>Eubrachyura</taxon>
        <taxon>Majoidea</taxon>
        <taxon>Majidae</taxon>
        <taxon>Chionoecetes</taxon>
    </lineage>
</organism>
<reference evidence="1" key="1">
    <citation type="submission" date="2020-07" db="EMBL/GenBank/DDBJ databases">
        <title>The High-quality genome of the commercially important snow crab, Chionoecetes opilio.</title>
        <authorList>
            <person name="Jeong J.-H."/>
            <person name="Ryu S."/>
        </authorList>
    </citation>
    <scope>NUCLEOTIDE SEQUENCE</scope>
    <source>
        <strain evidence="1">MADBK_172401_WGS</strain>
        <tissue evidence="1">Digestive gland</tissue>
    </source>
</reference>
<protein>
    <submittedName>
        <fullName evidence="1">Uncharacterized protein</fullName>
    </submittedName>
</protein>
<evidence type="ECO:0000313" key="2">
    <source>
        <dbReference type="Proteomes" id="UP000770661"/>
    </source>
</evidence>
<dbReference type="AlphaFoldDB" id="A0A8J4Y593"/>
<name>A0A8J4Y593_CHIOP</name>
<accession>A0A8J4Y593</accession>